<dbReference type="EMBL" id="CP019650">
    <property type="protein sequence ID" value="AQQ67868.1"/>
    <property type="molecule type" value="Genomic_DNA"/>
</dbReference>
<dbReference type="OrthoDB" id="7698234at2"/>
<feature type="transmembrane region" description="Helical" evidence="1">
    <location>
        <begin position="112"/>
        <end position="131"/>
    </location>
</feature>
<feature type="transmembrane region" description="Helical" evidence="1">
    <location>
        <begin position="51"/>
        <end position="72"/>
    </location>
</feature>
<evidence type="ECO:0008006" key="4">
    <source>
        <dbReference type="Google" id="ProtNLM"/>
    </source>
</evidence>
<evidence type="ECO:0000313" key="3">
    <source>
        <dbReference type="Proteomes" id="UP000188219"/>
    </source>
</evidence>
<dbReference type="PANTHER" id="PTHR36840:SF1">
    <property type="entry name" value="BLL5714 PROTEIN"/>
    <property type="match status" value="1"/>
</dbReference>
<dbReference type="Proteomes" id="UP000188219">
    <property type="component" value="Chromosome"/>
</dbReference>
<proteinExistence type="predicted"/>
<keyword evidence="3" id="KW-1185">Reference proteome</keyword>
<feature type="transmembrane region" description="Helical" evidence="1">
    <location>
        <begin position="197"/>
        <end position="218"/>
    </location>
</feature>
<keyword evidence="1" id="KW-0812">Transmembrane</keyword>
<feature type="transmembrane region" description="Helical" evidence="1">
    <location>
        <begin position="326"/>
        <end position="344"/>
    </location>
</feature>
<dbReference type="KEGG" id="maga:Mag101_09595"/>
<feature type="transmembrane region" description="Helical" evidence="1">
    <location>
        <begin position="263"/>
        <end position="284"/>
    </location>
</feature>
<evidence type="ECO:0000313" key="2">
    <source>
        <dbReference type="EMBL" id="AQQ67868.1"/>
    </source>
</evidence>
<dbReference type="AlphaFoldDB" id="A0A1Q2M5Q9"/>
<keyword evidence="1" id="KW-1133">Transmembrane helix</keyword>
<dbReference type="PANTHER" id="PTHR36840">
    <property type="entry name" value="BLL5714 PROTEIN"/>
    <property type="match status" value="1"/>
</dbReference>
<sequence length="383" mass="43849">MPATDRTLSQADNRRATWLELFFDLVFVAVISAVSNDLAHTVHGHLTVEQLLRFPLVFIPVWWIWMTHTLYANRFDQDDRIHRIIALLIMALVVLLSSYSERSLSGEFDAYVMTYVVIRWILAGMYFAVYNKQKHELRCARKLAQSITCGALVSGFAFFLDGPVQYIVFYLGIVIDICWQGYLRHNACQHPVHRSHLVERIGLMIIILLGESVISIVGSLSQVDWTPLRVGAAVSGFAMAWGFWWIYYDAFPLLERASRLSSGNLLTLSHLLLCMGLLLLSEMIKYTIVDDMNRTTFNRLAICGMVAFYIGKQLPYWQLFPPWRRGIILNSTVCLAITVGSTFLPNIQYSLMGISAGSLIYVVMSFRMFRRHPVTDYLIPRNQ</sequence>
<accession>A0A1Q2M5Q9</accession>
<keyword evidence="1" id="KW-0472">Membrane</keyword>
<feature type="transmembrane region" description="Helical" evidence="1">
    <location>
        <begin position="21"/>
        <end position="39"/>
    </location>
</feature>
<name>A0A1Q2M5Q9_9GAMM</name>
<evidence type="ECO:0000256" key="1">
    <source>
        <dbReference type="SAM" id="Phobius"/>
    </source>
</evidence>
<feature type="transmembrane region" description="Helical" evidence="1">
    <location>
        <begin position="230"/>
        <end position="251"/>
    </location>
</feature>
<dbReference type="STRING" id="260552.Mag101_09595"/>
<gene>
    <name evidence="2" type="ORF">Mag101_09595</name>
</gene>
<dbReference type="RefSeq" id="WP_077404016.1">
    <property type="nucleotide sequence ID" value="NZ_CP019650.1"/>
</dbReference>
<reference evidence="2" key="1">
    <citation type="submission" date="2017-02" db="EMBL/GenBank/DDBJ databases">
        <title>Genome of Microbulbifer agarilyticus GP101.</title>
        <authorList>
            <person name="Jung J."/>
            <person name="Bae S.S."/>
            <person name="Baek K."/>
        </authorList>
    </citation>
    <scope>NUCLEOTIDE SEQUENCE [LARGE SCALE GENOMIC DNA]</scope>
    <source>
        <strain evidence="2">GP101</strain>
    </source>
</reference>
<organism evidence="2 3">
    <name type="scientific">Microbulbifer agarilyticus</name>
    <dbReference type="NCBI Taxonomy" id="260552"/>
    <lineage>
        <taxon>Bacteria</taxon>
        <taxon>Pseudomonadati</taxon>
        <taxon>Pseudomonadota</taxon>
        <taxon>Gammaproteobacteria</taxon>
        <taxon>Cellvibrionales</taxon>
        <taxon>Microbulbiferaceae</taxon>
        <taxon>Microbulbifer</taxon>
    </lineage>
</organism>
<feature type="transmembrane region" description="Helical" evidence="1">
    <location>
        <begin position="350"/>
        <end position="369"/>
    </location>
</feature>
<dbReference type="InterPro" id="IPR010640">
    <property type="entry name" value="Low_temperature_requirement_A"/>
</dbReference>
<feature type="transmembrane region" description="Helical" evidence="1">
    <location>
        <begin position="84"/>
        <end position="100"/>
    </location>
</feature>
<dbReference type="eggNOG" id="COG4292">
    <property type="taxonomic scope" value="Bacteria"/>
</dbReference>
<dbReference type="Pfam" id="PF06772">
    <property type="entry name" value="LtrA"/>
    <property type="match status" value="1"/>
</dbReference>
<protein>
    <recommendedName>
        <fullName evidence="4">Low temperature requirement protein A</fullName>
    </recommendedName>
</protein>